<dbReference type="EMBL" id="FJVC01000407">
    <property type="protein sequence ID" value="CZT50074.1"/>
    <property type="molecule type" value="Genomic_DNA"/>
</dbReference>
<evidence type="ECO:0000313" key="2">
    <source>
        <dbReference type="Proteomes" id="UP000177625"/>
    </source>
</evidence>
<proteinExistence type="predicted"/>
<organism evidence="1 2">
    <name type="scientific">Rhynchosporium secalis</name>
    <name type="common">Barley scald fungus</name>
    <dbReference type="NCBI Taxonomy" id="38038"/>
    <lineage>
        <taxon>Eukaryota</taxon>
        <taxon>Fungi</taxon>
        <taxon>Dikarya</taxon>
        <taxon>Ascomycota</taxon>
        <taxon>Pezizomycotina</taxon>
        <taxon>Leotiomycetes</taxon>
        <taxon>Helotiales</taxon>
        <taxon>Ploettnerulaceae</taxon>
        <taxon>Rhynchosporium</taxon>
    </lineage>
</organism>
<dbReference type="Proteomes" id="UP000177625">
    <property type="component" value="Unassembled WGS sequence"/>
</dbReference>
<evidence type="ECO:0000313" key="1">
    <source>
        <dbReference type="EMBL" id="CZT50074.1"/>
    </source>
</evidence>
<keyword evidence="2" id="KW-1185">Reference proteome</keyword>
<name>A0A1E1MLV1_RHYSE</name>
<protein>
    <submittedName>
        <fullName evidence="1">Uncharacterized protein</fullName>
    </submittedName>
</protein>
<gene>
    <name evidence="1" type="ORF">RSE6_10998</name>
</gene>
<sequence length="128" mass="15177">MTHEEPAISFDLHSNFRCYLDPSWGDEVDDQFEHARYHKIRERGVVLWTTFEFDVKKKVASTWMPEELVVNLKSRDWECGVYRTDIWQPAFTIPEKMVEVVEKGERWVDWKDGDHDGIESELMGLALD</sequence>
<reference evidence="2" key="1">
    <citation type="submission" date="2016-03" db="EMBL/GenBank/DDBJ databases">
        <authorList>
            <person name="Guldener U."/>
        </authorList>
    </citation>
    <scope>NUCLEOTIDE SEQUENCE [LARGE SCALE GENOMIC DNA]</scope>
</reference>
<accession>A0A1E1MLV1</accession>
<dbReference type="AlphaFoldDB" id="A0A1E1MLV1"/>